<evidence type="ECO:0000313" key="1">
    <source>
        <dbReference type="EMBL" id="KAL3099887.1"/>
    </source>
</evidence>
<sequence length="545" mass="62784">MCIIWQISTDQTVHLTDGGGGFQELQLHSLAQCHANNGSKQTANKPYGIEFRLPRKGEICDDGILICYPAMLQRGNHLDTNRNSKVKRKFIVSAKMGNSITEECVQKMAKNGRENGTIIWHGIKLRTMPMQKDQNNERIIILETSIASKKHYPLGAGQLKISVLFALNQTAVPFTRFSLEENDFDGRAMQNDFFRSNGPSFLSDYADLWLLGLDMLPMAHQTEEQREQLKMELFIHRSSKCFMEAWFVQPSHSLKPSDPKMQLAFSLCKPNPTEEQNERLFPKKVDKYVLPTGGGCLGLGNQMFRFAALYGIGKPYGRKPIYKNIDKCKKSHVNAVEKGEKKEQNPEGKQNETFYVPNLFIGCFSYENPQNFAFTRIKHKYLELDGDGCFQSYKFFESRKTEIRQIFQFGHQLCMNVTQFKNEFFGNDQSHKFCVHIRRGDFVKRGWDSKKEPTEKGIDFGFEYLKEKFENISISAVLLGEDKQFLANLSFNQQTSTFAWWIGYLMPDNATIFYNSDFLPGLHTRDHFLPEWIPIKLINGTMTLD</sequence>
<gene>
    <name evidence="1" type="ORF">niasHS_001813</name>
</gene>
<reference evidence="1 2" key="1">
    <citation type="submission" date="2024-10" db="EMBL/GenBank/DDBJ databases">
        <authorList>
            <person name="Kim D."/>
        </authorList>
    </citation>
    <scope>NUCLEOTIDE SEQUENCE [LARGE SCALE GENOMIC DNA]</scope>
    <source>
        <strain evidence="1">Taebaek</strain>
    </source>
</reference>
<dbReference type="Proteomes" id="UP001620645">
    <property type="component" value="Unassembled WGS sequence"/>
</dbReference>
<evidence type="ECO:0000313" key="2">
    <source>
        <dbReference type="Proteomes" id="UP001620645"/>
    </source>
</evidence>
<organism evidence="1 2">
    <name type="scientific">Heterodera schachtii</name>
    <name type="common">Sugarbeet cyst nematode worm</name>
    <name type="synonym">Tylenchus schachtii</name>
    <dbReference type="NCBI Taxonomy" id="97005"/>
    <lineage>
        <taxon>Eukaryota</taxon>
        <taxon>Metazoa</taxon>
        <taxon>Ecdysozoa</taxon>
        <taxon>Nematoda</taxon>
        <taxon>Chromadorea</taxon>
        <taxon>Rhabditida</taxon>
        <taxon>Tylenchina</taxon>
        <taxon>Tylenchomorpha</taxon>
        <taxon>Tylenchoidea</taxon>
        <taxon>Heteroderidae</taxon>
        <taxon>Heteroderinae</taxon>
        <taxon>Heterodera</taxon>
    </lineage>
</organism>
<dbReference type="AlphaFoldDB" id="A0ABD2KAD7"/>
<dbReference type="PANTHER" id="PTHR22898">
    <property type="entry name" value="UNCHARACTERIZED GLYCOSOL TRANSFERASE-RELATED"/>
    <property type="match status" value="1"/>
</dbReference>
<name>A0ABD2KAD7_HETSC</name>
<dbReference type="PANTHER" id="PTHR22898:SF3">
    <property type="entry name" value="ALPHA-1,2-FUCOSYLTRANSFERASE-RELATED"/>
    <property type="match status" value="1"/>
</dbReference>
<protein>
    <submittedName>
        <fullName evidence="1">Uncharacterized protein</fullName>
    </submittedName>
</protein>
<dbReference type="EMBL" id="JBICCN010000037">
    <property type="protein sequence ID" value="KAL3099887.1"/>
    <property type="molecule type" value="Genomic_DNA"/>
</dbReference>
<dbReference type="InterPro" id="IPR052501">
    <property type="entry name" value="Alpha-1-2_FucT"/>
</dbReference>
<accession>A0ABD2KAD7</accession>
<proteinExistence type="predicted"/>
<keyword evidence="2" id="KW-1185">Reference proteome</keyword>
<comment type="caution">
    <text evidence="1">The sequence shown here is derived from an EMBL/GenBank/DDBJ whole genome shotgun (WGS) entry which is preliminary data.</text>
</comment>